<dbReference type="InterPro" id="IPR012951">
    <property type="entry name" value="BBE"/>
</dbReference>
<proteinExistence type="inferred from homology"/>
<keyword evidence="3" id="KW-0285">Flavoprotein</keyword>
<dbReference type="Pfam" id="PF08031">
    <property type="entry name" value="BBE"/>
    <property type="match status" value="1"/>
</dbReference>
<comment type="cofactor">
    <cofactor evidence="1">
        <name>FAD</name>
        <dbReference type="ChEBI" id="CHEBI:57692"/>
    </cofactor>
</comment>
<keyword evidence="5" id="KW-0560">Oxidoreductase</keyword>
<sequence length="523" mass="56864">MTDLIPWAQDTRSATFGPITIDRHDPRYTVLSAKGANKRITATPDSFHVVGSTEQVVGAVTEAARSGRRIIVRSGGHCYEDLVGTDHVDVVLDLSEMNAVGFDHERNAFVIEAGATLLDVYRTLYLGWGVTVPGGASAGIAFGGHVSGGGFGALSRRYGISVDHLYAVEVVVADQAGQARAVIATREADDPYRELWWAHTGGGGGNFGVVTRYWFRSPHATGVDPSGLLPKPPSTVLTSTVLFPREGMDRDSFRALVRNFGRWHEHNSDAESPYAGLFSGLILFSPQAAAEGPDLGAILFTHMDGTGENAEALLDDFIGAVTADGPPEMRMPTTPMPWLYSVRLLAELQDDETNRQKVKSSYLRRSFTDSQIDTIFDHLNHVGNDGMDTSVSLQSYGGAANLVPSHATAVPQRDSVMRVLYMKTWTDPAGDVANLDFLRALYRDVHRETGGVPVPGEVSDGCFINFLDTDLASEEWNSSGVPWHDLYYQDAYPRLQAVKAAWDPGDVFRHALSVQAGEQRPGR</sequence>
<evidence type="ECO:0000256" key="1">
    <source>
        <dbReference type="ARBA" id="ARBA00001974"/>
    </source>
</evidence>
<dbReference type="PANTHER" id="PTHR42973">
    <property type="entry name" value="BINDING OXIDOREDUCTASE, PUTATIVE (AFU_ORTHOLOGUE AFUA_1G17690)-RELATED"/>
    <property type="match status" value="1"/>
</dbReference>
<dbReference type="GO" id="GO:0071949">
    <property type="term" value="F:FAD binding"/>
    <property type="evidence" value="ECO:0007669"/>
    <property type="project" value="InterPro"/>
</dbReference>
<keyword evidence="8" id="KW-1185">Reference proteome</keyword>
<dbReference type="Pfam" id="PF01565">
    <property type="entry name" value="FAD_binding_4"/>
    <property type="match status" value="1"/>
</dbReference>
<protein>
    <recommendedName>
        <fullName evidence="6">FAD-binding PCMH-type domain-containing protein</fullName>
    </recommendedName>
</protein>
<dbReference type="AlphaFoldDB" id="A0A7W9HHT5"/>
<gene>
    <name evidence="7" type="ORF">F4560_001974</name>
</gene>
<evidence type="ECO:0000256" key="5">
    <source>
        <dbReference type="ARBA" id="ARBA00023002"/>
    </source>
</evidence>
<evidence type="ECO:0000256" key="2">
    <source>
        <dbReference type="ARBA" id="ARBA00005466"/>
    </source>
</evidence>
<keyword evidence="4" id="KW-0274">FAD</keyword>
<evidence type="ECO:0000313" key="7">
    <source>
        <dbReference type="EMBL" id="MBB5802206.1"/>
    </source>
</evidence>
<dbReference type="Proteomes" id="UP000552097">
    <property type="component" value="Unassembled WGS sequence"/>
</dbReference>
<organism evidence="7 8">
    <name type="scientific">Saccharothrix ecbatanensis</name>
    <dbReference type="NCBI Taxonomy" id="1105145"/>
    <lineage>
        <taxon>Bacteria</taxon>
        <taxon>Bacillati</taxon>
        <taxon>Actinomycetota</taxon>
        <taxon>Actinomycetes</taxon>
        <taxon>Pseudonocardiales</taxon>
        <taxon>Pseudonocardiaceae</taxon>
        <taxon>Saccharothrix</taxon>
    </lineage>
</organism>
<dbReference type="Gene3D" id="3.30.465.10">
    <property type="match status" value="1"/>
</dbReference>
<dbReference type="InterPro" id="IPR016169">
    <property type="entry name" value="FAD-bd_PCMH_sub2"/>
</dbReference>
<name>A0A7W9HHT5_9PSEU</name>
<dbReference type="Gene3D" id="3.40.462.20">
    <property type="match status" value="1"/>
</dbReference>
<accession>A0A7W9HHT5</accession>
<dbReference type="InterPro" id="IPR036318">
    <property type="entry name" value="FAD-bd_PCMH-like_sf"/>
</dbReference>
<dbReference type="PANTHER" id="PTHR42973:SF39">
    <property type="entry name" value="FAD-BINDING PCMH-TYPE DOMAIN-CONTAINING PROTEIN"/>
    <property type="match status" value="1"/>
</dbReference>
<reference evidence="7 8" key="1">
    <citation type="submission" date="2020-08" db="EMBL/GenBank/DDBJ databases">
        <title>Sequencing the genomes of 1000 actinobacteria strains.</title>
        <authorList>
            <person name="Klenk H.-P."/>
        </authorList>
    </citation>
    <scope>NUCLEOTIDE SEQUENCE [LARGE SCALE GENOMIC DNA]</scope>
    <source>
        <strain evidence="7 8">DSM 45486</strain>
    </source>
</reference>
<comment type="similarity">
    <text evidence="2">Belongs to the oxygen-dependent FAD-linked oxidoreductase family.</text>
</comment>
<evidence type="ECO:0000313" key="8">
    <source>
        <dbReference type="Proteomes" id="UP000552097"/>
    </source>
</evidence>
<evidence type="ECO:0000259" key="6">
    <source>
        <dbReference type="PROSITE" id="PS51387"/>
    </source>
</evidence>
<feature type="domain" description="FAD-binding PCMH-type" evidence="6">
    <location>
        <begin position="40"/>
        <end position="220"/>
    </location>
</feature>
<comment type="caution">
    <text evidence="7">The sequence shown here is derived from an EMBL/GenBank/DDBJ whole genome shotgun (WGS) entry which is preliminary data.</text>
</comment>
<dbReference type="InterPro" id="IPR050416">
    <property type="entry name" value="FAD-linked_Oxidoreductase"/>
</dbReference>
<evidence type="ECO:0000256" key="4">
    <source>
        <dbReference type="ARBA" id="ARBA00022827"/>
    </source>
</evidence>
<dbReference type="RefSeq" id="WP_246477768.1">
    <property type="nucleotide sequence ID" value="NZ_JACHMO010000001.1"/>
</dbReference>
<dbReference type="InterPro" id="IPR006094">
    <property type="entry name" value="Oxid_FAD_bind_N"/>
</dbReference>
<evidence type="ECO:0000256" key="3">
    <source>
        <dbReference type="ARBA" id="ARBA00022630"/>
    </source>
</evidence>
<dbReference type="EMBL" id="JACHMO010000001">
    <property type="protein sequence ID" value="MBB5802206.1"/>
    <property type="molecule type" value="Genomic_DNA"/>
</dbReference>
<dbReference type="InterPro" id="IPR016166">
    <property type="entry name" value="FAD-bd_PCMH"/>
</dbReference>
<dbReference type="SUPFAM" id="SSF56176">
    <property type="entry name" value="FAD-binding/transporter-associated domain-like"/>
    <property type="match status" value="1"/>
</dbReference>
<dbReference type="GO" id="GO:0016491">
    <property type="term" value="F:oxidoreductase activity"/>
    <property type="evidence" value="ECO:0007669"/>
    <property type="project" value="UniProtKB-KW"/>
</dbReference>
<dbReference type="PROSITE" id="PS51387">
    <property type="entry name" value="FAD_PCMH"/>
    <property type="match status" value="1"/>
</dbReference>